<accession>A0A1M5ZL22</accession>
<dbReference type="EMBL" id="FQXV01000029">
    <property type="protein sequence ID" value="SHI24892.1"/>
    <property type="molecule type" value="Genomic_DNA"/>
</dbReference>
<evidence type="ECO:0000256" key="1">
    <source>
        <dbReference type="SAM" id="MobiDB-lite"/>
    </source>
</evidence>
<reference evidence="2 4" key="1">
    <citation type="submission" date="2016-11" db="EMBL/GenBank/DDBJ databases">
        <authorList>
            <person name="Jaros S."/>
            <person name="Januszkiewicz K."/>
            <person name="Wedrychowicz H."/>
        </authorList>
    </citation>
    <scope>NUCLEOTIDE SEQUENCE [LARGE SCALE GENOMIC DNA]</scope>
    <source>
        <strain evidence="2 4">DSM 10068</strain>
    </source>
</reference>
<dbReference type="Pfam" id="PF09954">
    <property type="entry name" value="DUF2188"/>
    <property type="match status" value="1"/>
</dbReference>
<dbReference type="AlphaFoldDB" id="A0A1M5ZL22"/>
<evidence type="ECO:0008006" key="5">
    <source>
        <dbReference type="Google" id="ProtNLM"/>
    </source>
</evidence>
<dbReference type="STRING" id="1123282.SAMN02745823_03872"/>
<feature type="region of interest" description="Disordered" evidence="1">
    <location>
        <begin position="1"/>
        <end position="25"/>
    </location>
</feature>
<gene>
    <name evidence="2" type="ORF">SAMN02745823_03872</name>
    <name evidence="3" type="ORF">SAMN02745823_03878</name>
</gene>
<dbReference type="InterPro" id="IPR018691">
    <property type="entry name" value="DUF2188"/>
</dbReference>
<evidence type="ECO:0000313" key="4">
    <source>
        <dbReference type="Proteomes" id="UP000183995"/>
    </source>
</evidence>
<protein>
    <recommendedName>
        <fullName evidence="5">DUF2188 domain-containing protein</fullName>
    </recommendedName>
</protein>
<dbReference type="EMBL" id="FQXV01000028">
    <property type="protein sequence ID" value="SHI24829.1"/>
    <property type="molecule type" value="Genomic_DNA"/>
</dbReference>
<sequence>MGKNQWVSPRENGWGVHGEGNEKDTKHFDTQKEAQNYAIGIAKNQGSEVIVQGVNGQIVSKDSYGNDPNPPKDTEH</sequence>
<proteinExistence type="predicted"/>
<name>A0A1M5ZL22_9FIRM</name>
<evidence type="ECO:0000313" key="3">
    <source>
        <dbReference type="EMBL" id="SHI24892.1"/>
    </source>
</evidence>
<organism evidence="2 4">
    <name type="scientific">Sporobacter termitidis DSM 10068</name>
    <dbReference type="NCBI Taxonomy" id="1123282"/>
    <lineage>
        <taxon>Bacteria</taxon>
        <taxon>Bacillati</taxon>
        <taxon>Bacillota</taxon>
        <taxon>Clostridia</taxon>
        <taxon>Eubacteriales</taxon>
        <taxon>Oscillospiraceae</taxon>
        <taxon>Sporobacter</taxon>
    </lineage>
</organism>
<dbReference type="Proteomes" id="UP000183995">
    <property type="component" value="Unassembled WGS sequence"/>
</dbReference>
<dbReference type="OrthoDB" id="8858565at2"/>
<dbReference type="RefSeq" id="WP_073083346.1">
    <property type="nucleotide sequence ID" value="NZ_FQXV01000028.1"/>
</dbReference>
<keyword evidence="4" id="KW-1185">Reference proteome</keyword>
<evidence type="ECO:0000313" key="2">
    <source>
        <dbReference type="EMBL" id="SHI24829.1"/>
    </source>
</evidence>